<dbReference type="AlphaFoldDB" id="A0A0F9FGP7"/>
<dbReference type="EMBL" id="LAZR01021402">
    <property type="protein sequence ID" value="KKL85448.1"/>
    <property type="molecule type" value="Genomic_DNA"/>
</dbReference>
<comment type="caution">
    <text evidence="1">The sequence shown here is derived from an EMBL/GenBank/DDBJ whole genome shotgun (WGS) entry which is preliminary data.</text>
</comment>
<evidence type="ECO:0000313" key="1">
    <source>
        <dbReference type="EMBL" id="KKL85448.1"/>
    </source>
</evidence>
<sequence length="208" mass="23866">MDNAIIRATARVAGRAATLLLVSAILVSCAPVTVHVIRPYNKIDGLEGDRTRMFIRYRPMLYADHLVDLHTPKGRAVMDIGGALADSYKKGLDGFFNVIRYMQYADYVAKVNFDTLEILVEYEEVKERDVIIVDISFKHIFPIHFSFNNEVEQVVPVEAHVREEIADGDKEHIARETARLAQRMLPPIEMQIYEYLVSTDHEGKYIRR</sequence>
<gene>
    <name evidence="1" type="ORF">LCGC14_1954640</name>
</gene>
<organism evidence="1">
    <name type="scientific">marine sediment metagenome</name>
    <dbReference type="NCBI Taxonomy" id="412755"/>
    <lineage>
        <taxon>unclassified sequences</taxon>
        <taxon>metagenomes</taxon>
        <taxon>ecological metagenomes</taxon>
    </lineage>
</organism>
<reference evidence="1" key="1">
    <citation type="journal article" date="2015" name="Nature">
        <title>Complex archaea that bridge the gap between prokaryotes and eukaryotes.</title>
        <authorList>
            <person name="Spang A."/>
            <person name="Saw J.H."/>
            <person name="Jorgensen S.L."/>
            <person name="Zaremba-Niedzwiedzka K."/>
            <person name="Martijn J."/>
            <person name="Lind A.E."/>
            <person name="van Eijk R."/>
            <person name="Schleper C."/>
            <person name="Guy L."/>
            <person name="Ettema T.J."/>
        </authorList>
    </citation>
    <scope>NUCLEOTIDE SEQUENCE</scope>
</reference>
<protein>
    <submittedName>
        <fullName evidence="1">Uncharacterized protein</fullName>
    </submittedName>
</protein>
<name>A0A0F9FGP7_9ZZZZ</name>
<accession>A0A0F9FGP7</accession>
<dbReference type="PROSITE" id="PS51257">
    <property type="entry name" value="PROKAR_LIPOPROTEIN"/>
    <property type="match status" value="1"/>
</dbReference>
<proteinExistence type="predicted"/>